<comment type="function">
    <text evidence="3">Catalyzes the hydrolysis of N(2)-succinylarginine into N(2)-succinylornithine, ammonia and CO(2).</text>
</comment>
<feature type="binding site" evidence="3">
    <location>
        <position position="365"/>
    </location>
    <ligand>
        <name>substrate</name>
    </ligand>
</feature>
<dbReference type="Gene3D" id="3.75.10.20">
    <property type="entry name" value="Succinylarginine dihydrolase"/>
    <property type="match status" value="1"/>
</dbReference>
<feature type="binding site" evidence="3">
    <location>
        <position position="214"/>
    </location>
    <ligand>
        <name>substrate</name>
    </ligand>
</feature>
<feature type="active site" description="Nucleophile" evidence="3">
    <location>
        <position position="371"/>
    </location>
</feature>
<keyword evidence="6" id="KW-1185">Reference proteome</keyword>
<evidence type="ECO:0000256" key="2">
    <source>
        <dbReference type="ARBA" id="ARBA00022801"/>
    </source>
</evidence>
<comment type="pathway">
    <text evidence="3">Amino-acid degradation; L-arginine degradation via AST pathway; L-glutamate and succinate from L-arginine: step 2/5.</text>
</comment>
<comment type="subunit">
    <text evidence="3">Homodimer.</text>
</comment>
<name>A0ABW9WEF1_9BURK</name>
<feature type="binding site" evidence="3">
    <location>
        <begin position="137"/>
        <end position="138"/>
    </location>
    <ligand>
        <name>substrate</name>
    </ligand>
</feature>
<comment type="catalytic activity">
    <reaction evidence="3">
        <text>N(2)-succinyl-L-arginine + 2 H2O + 2 H(+) = N(2)-succinyl-L-ornithine + 2 NH4(+) + CO2</text>
        <dbReference type="Rhea" id="RHEA:19533"/>
        <dbReference type="ChEBI" id="CHEBI:15377"/>
        <dbReference type="ChEBI" id="CHEBI:15378"/>
        <dbReference type="ChEBI" id="CHEBI:16526"/>
        <dbReference type="ChEBI" id="CHEBI:28938"/>
        <dbReference type="ChEBI" id="CHEBI:58241"/>
        <dbReference type="ChEBI" id="CHEBI:58514"/>
        <dbReference type="EC" id="3.5.3.23"/>
    </reaction>
</comment>
<keyword evidence="2 3" id="KW-0378">Hydrolase</keyword>
<proteinExistence type="inferred from homology"/>
<dbReference type="HAMAP" id="MF_01172">
    <property type="entry name" value="AstB"/>
    <property type="match status" value="1"/>
</dbReference>
<feature type="binding site" evidence="3">
    <location>
        <position position="252"/>
    </location>
    <ligand>
        <name>substrate</name>
    </ligand>
</feature>
<comment type="similarity">
    <text evidence="3">Belongs to the succinylarginine dihydrolase family.</text>
</comment>
<organism evidence="5 6">
    <name type="scientific">Duganella margarita</name>
    <dbReference type="NCBI Taxonomy" id="2692170"/>
    <lineage>
        <taxon>Bacteria</taxon>
        <taxon>Pseudomonadati</taxon>
        <taxon>Pseudomonadota</taxon>
        <taxon>Betaproteobacteria</taxon>
        <taxon>Burkholderiales</taxon>
        <taxon>Oxalobacteraceae</taxon>
        <taxon>Telluria group</taxon>
        <taxon>Duganella</taxon>
    </lineage>
</organism>
<sequence>MSAREFNFDGLVGPSHNYAGLSFGNVASFSNVKSASNPKLAALQGLAKMRALAARGFGQALLPPQDRPNFRLLRSIGFTGTDAEVLAKAAKESPVILACAYSASPMWTANAATVSPSADSADGRTHFTAANLNNKLHRAFEHEQSARALRAIFKDEKHFAVHDALPGTPAFGDEGAANHTRLCKDHGSSGVEMFVYGRTEFDASAPAPKKYPARQTLEASQAVARLHGLSAGRTVYIQQNPDVIDQGVFHNDVIAVGNANALFYHEQAFADEAGALDQLRRALAGVGADLNAIRVDTARVPVADAVASYLFNSQLLSKADGKMALVIPQECQEVASVAAYLDGLVAGGSAIDELIHFDLRQSMRNGGGPACLRLRVALTDAEAAAMHQGVVMTEALYHTLVAWVEKHYRDRLDPADLADPQLAIEVHNALEELSRILGLPGLYDF</sequence>
<dbReference type="NCBIfam" id="TIGR03241">
    <property type="entry name" value="arg_catab_astB"/>
    <property type="match status" value="1"/>
</dbReference>
<dbReference type="NCBIfam" id="NF009789">
    <property type="entry name" value="PRK13281.1"/>
    <property type="match status" value="1"/>
</dbReference>
<dbReference type="EMBL" id="WWCS01000004">
    <property type="protein sequence ID" value="MYN39494.1"/>
    <property type="molecule type" value="Genomic_DNA"/>
</dbReference>
<dbReference type="RefSeq" id="WP_161044574.1">
    <property type="nucleotide sequence ID" value="NZ_WWCS01000004.1"/>
</dbReference>
<evidence type="ECO:0000256" key="3">
    <source>
        <dbReference type="HAMAP-Rule" id="MF_01172"/>
    </source>
</evidence>
<reference evidence="5 6" key="1">
    <citation type="submission" date="2019-12" db="EMBL/GenBank/DDBJ databases">
        <title>Novel species isolated from a subtropical stream in China.</title>
        <authorList>
            <person name="Lu H."/>
        </authorList>
    </citation>
    <scope>NUCLEOTIDE SEQUENCE [LARGE SCALE GENOMIC DNA]</scope>
    <source>
        <strain evidence="5 6">FT109W</strain>
    </source>
</reference>
<feature type="binding site" evidence="3">
    <location>
        <begin position="19"/>
        <end position="28"/>
    </location>
    <ligand>
        <name>substrate</name>
    </ligand>
</feature>
<dbReference type="PANTHER" id="PTHR30420">
    <property type="entry name" value="N-SUCCINYLARGININE DIHYDROLASE"/>
    <property type="match status" value="1"/>
</dbReference>
<dbReference type="EC" id="3.5.3.23" evidence="3 4"/>
<comment type="caution">
    <text evidence="5">The sequence shown here is derived from an EMBL/GenBank/DDBJ whole genome shotgun (WGS) entry which is preliminary data.</text>
</comment>
<keyword evidence="1 3" id="KW-0056">Arginine metabolism</keyword>
<evidence type="ECO:0000313" key="6">
    <source>
        <dbReference type="Proteomes" id="UP000466332"/>
    </source>
</evidence>
<dbReference type="PANTHER" id="PTHR30420:SF2">
    <property type="entry name" value="N-SUCCINYLARGININE DIHYDROLASE"/>
    <property type="match status" value="1"/>
</dbReference>
<evidence type="ECO:0000256" key="1">
    <source>
        <dbReference type="ARBA" id="ARBA00022503"/>
    </source>
</evidence>
<accession>A0ABW9WEF1</accession>
<feature type="binding site" evidence="3">
    <location>
        <position position="110"/>
    </location>
    <ligand>
        <name>substrate</name>
    </ligand>
</feature>
<feature type="active site" evidence="3">
    <location>
        <position position="250"/>
    </location>
</feature>
<protein>
    <recommendedName>
        <fullName evidence="3 4">N-succinylarginine dihydrolase</fullName>
        <ecNumber evidence="3 4">3.5.3.23</ecNumber>
    </recommendedName>
</protein>
<dbReference type="Proteomes" id="UP000466332">
    <property type="component" value="Unassembled WGS sequence"/>
</dbReference>
<dbReference type="InterPro" id="IPR007079">
    <property type="entry name" value="SuccinylArg_d-Hdrlase_AstB"/>
</dbReference>
<evidence type="ECO:0000256" key="4">
    <source>
        <dbReference type="NCBIfam" id="TIGR03241"/>
    </source>
</evidence>
<dbReference type="Pfam" id="PF04996">
    <property type="entry name" value="AstB"/>
    <property type="match status" value="1"/>
</dbReference>
<dbReference type="GO" id="GO:0009015">
    <property type="term" value="F:N-succinylarginine dihydrolase activity"/>
    <property type="evidence" value="ECO:0007669"/>
    <property type="project" value="UniProtKB-EC"/>
</dbReference>
<evidence type="ECO:0000313" key="5">
    <source>
        <dbReference type="EMBL" id="MYN39494.1"/>
    </source>
</evidence>
<gene>
    <name evidence="3 5" type="primary">astB</name>
    <name evidence="5" type="ORF">GTP55_08925</name>
</gene>
<feature type="active site" evidence="3">
    <location>
        <position position="174"/>
    </location>
</feature>
<dbReference type="SUPFAM" id="SSF55909">
    <property type="entry name" value="Pentein"/>
    <property type="match status" value="1"/>
</dbReference>
<dbReference type="InterPro" id="IPR037031">
    <property type="entry name" value="AstB_sf"/>
</dbReference>